<dbReference type="Pfam" id="PF24175">
    <property type="entry name" value="SU10_adaptor"/>
    <property type="match status" value="1"/>
</dbReference>
<sequence>MPLSTYAELQTYIAGDLNRSDLTTAIIDFIRMTETEMSERLKCREMDVRATLTVTDGEADIPAAMQSIRAMRLATTPFTRIVPEGLEALEGRDPAQSGGQPTYALTAEKIVFWPVTSTTVRVTYRRDVPALSTGVNWVLTEHPHLYIYGTLWQAHMYLKDDARASQYMNLFAGAITSLNERDVVSQISGAQMSPNGPVV</sequence>
<name>A0A6J5M2L0_9CAUD</name>
<proteinExistence type="predicted"/>
<gene>
    <name evidence="1" type="ORF">UFOVP399_40</name>
</gene>
<dbReference type="EMBL" id="LR796383">
    <property type="protein sequence ID" value="CAB4140958.1"/>
    <property type="molecule type" value="Genomic_DNA"/>
</dbReference>
<reference evidence="1" key="1">
    <citation type="submission" date="2020-04" db="EMBL/GenBank/DDBJ databases">
        <authorList>
            <person name="Chiriac C."/>
            <person name="Salcher M."/>
            <person name="Ghai R."/>
            <person name="Kavagutti S V."/>
        </authorList>
    </citation>
    <scope>NUCLEOTIDE SEQUENCE</scope>
</reference>
<organism evidence="1">
    <name type="scientific">uncultured Caudovirales phage</name>
    <dbReference type="NCBI Taxonomy" id="2100421"/>
    <lineage>
        <taxon>Viruses</taxon>
        <taxon>Duplodnaviria</taxon>
        <taxon>Heunggongvirae</taxon>
        <taxon>Uroviricota</taxon>
        <taxon>Caudoviricetes</taxon>
        <taxon>Peduoviridae</taxon>
        <taxon>Maltschvirus</taxon>
        <taxon>Maltschvirus maltsch</taxon>
    </lineage>
</organism>
<dbReference type="InterPro" id="IPR056209">
    <property type="entry name" value="SU10_adaptor"/>
</dbReference>
<evidence type="ECO:0000313" key="1">
    <source>
        <dbReference type="EMBL" id="CAB4140958.1"/>
    </source>
</evidence>
<protein>
    <submittedName>
        <fullName evidence="1">Uncharacterized protein</fullName>
    </submittedName>
</protein>
<accession>A0A6J5M2L0</accession>